<evidence type="ECO:0008006" key="5">
    <source>
        <dbReference type="Google" id="ProtNLM"/>
    </source>
</evidence>
<dbReference type="SUPFAM" id="SSF55781">
    <property type="entry name" value="GAF domain-like"/>
    <property type="match status" value="1"/>
</dbReference>
<accession>A0A538TK30</accession>
<keyword evidence="2" id="KW-0812">Transmembrane</keyword>
<evidence type="ECO:0000256" key="2">
    <source>
        <dbReference type="SAM" id="Phobius"/>
    </source>
</evidence>
<reference evidence="3 4" key="1">
    <citation type="journal article" date="2019" name="Nat. Microbiol.">
        <title>Mediterranean grassland soil C-N compound turnover is dependent on rainfall and depth, and is mediated by genomically divergent microorganisms.</title>
        <authorList>
            <person name="Diamond S."/>
            <person name="Andeer P.F."/>
            <person name="Li Z."/>
            <person name="Crits-Christoph A."/>
            <person name="Burstein D."/>
            <person name="Anantharaman K."/>
            <person name="Lane K.R."/>
            <person name="Thomas B.C."/>
            <person name="Pan C."/>
            <person name="Northen T.R."/>
            <person name="Banfield J.F."/>
        </authorList>
    </citation>
    <scope>NUCLEOTIDE SEQUENCE [LARGE SCALE GENOMIC DNA]</scope>
    <source>
        <strain evidence="3">WS_8</strain>
    </source>
</reference>
<dbReference type="Proteomes" id="UP000316609">
    <property type="component" value="Unassembled WGS sequence"/>
</dbReference>
<proteinExistence type="predicted"/>
<evidence type="ECO:0000313" key="4">
    <source>
        <dbReference type="Proteomes" id="UP000316609"/>
    </source>
</evidence>
<dbReference type="Gene3D" id="3.30.450.40">
    <property type="match status" value="1"/>
</dbReference>
<protein>
    <recommendedName>
        <fullName evidence="5">GAF domain-containing protein</fullName>
    </recommendedName>
</protein>
<sequence length="241" mass="25790">MIAGVQSPLSSAAVVASTALLVGLLAAALSNRVRRRLWRAAALLLRPGWLEPRARIAKAVSVVERQVSLGAVLRSLPPAVREAAGVEPVTVFAIDPAQGIYEPVASTLPQVSAEPIAVDQPLPAQLKHRRAVLMLDGRADDLEHASIHAVNARVIRACHAVCAVPLRRQRELIGFMLCGGTSGRDRIGLVSLARLERLGRRLSATLERVSRRSSGLPRDRGQLAGSGTDGHDERHRDGRLG</sequence>
<organism evidence="3 4">
    <name type="scientific">Eiseniibacteriota bacterium</name>
    <dbReference type="NCBI Taxonomy" id="2212470"/>
    <lineage>
        <taxon>Bacteria</taxon>
        <taxon>Candidatus Eiseniibacteriota</taxon>
    </lineage>
</organism>
<keyword evidence="2" id="KW-1133">Transmembrane helix</keyword>
<dbReference type="AlphaFoldDB" id="A0A538TK30"/>
<dbReference type="EMBL" id="VBOY01000097">
    <property type="protein sequence ID" value="TMQ63970.1"/>
    <property type="molecule type" value="Genomic_DNA"/>
</dbReference>
<feature type="transmembrane region" description="Helical" evidence="2">
    <location>
        <begin position="12"/>
        <end position="29"/>
    </location>
</feature>
<gene>
    <name evidence="3" type="ORF">E6K78_09975</name>
</gene>
<feature type="region of interest" description="Disordered" evidence="1">
    <location>
        <begin position="209"/>
        <end position="241"/>
    </location>
</feature>
<evidence type="ECO:0000313" key="3">
    <source>
        <dbReference type="EMBL" id="TMQ63970.1"/>
    </source>
</evidence>
<dbReference type="InterPro" id="IPR029016">
    <property type="entry name" value="GAF-like_dom_sf"/>
</dbReference>
<comment type="caution">
    <text evidence="3">The sequence shown here is derived from an EMBL/GenBank/DDBJ whole genome shotgun (WGS) entry which is preliminary data.</text>
</comment>
<evidence type="ECO:0000256" key="1">
    <source>
        <dbReference type="SAM" id="MobiDB-lite"/>
    </source>
</evidence>
<feature type="compositionally biased region" description="Basic and acidic residues" evidence="1">
    <location>
        <begin position="229"/>
        <end position="241"/>
    </location>
</feature>
<name>A0A538TK30_UNCEI</name>
<keyword evidence="2" id="KW-0472">Membrane</keyword>